<reference evidence="10 11" key="1">
    <citation type="submission" date="2016-07" db="EMBL/GenBank/DDBJ databases">
        <title>Pervasive Adenine N6-methylation of Active Genes in Fungi.</title>
        <authorList>
            <consortium name="DOE Joint Genome Institute"/>
            <person name="Mondo S.J."/>
            <person name="Dannebaum R.O."/>
            <person name="Kuo R.C."/>
            <person name="Labutti K."/>
            <person name="Haridas S."/>
            <person name="Kuo A."/>
            <person name="Salamov A."/>
            <person name="Ahrendt S.R."/>
            <person name="Lipzen A."/>
            <person name="Sullivan W."/>
            <person name="Andreopoulos W.B."/>
            <person name="Clum A."/>
            <person name="Lindquist E."/>
            <person name="Daum C."/>
            <person name="Ramamoorthy G.K."/>
            <person name="Gryganskyi A."/>
            <person name="Culley D."/>
            <person name="Magnuson J.K."/>
            <person name="James T.Y."/>
            <person name="O'Malley M.A."/>
            <person name="Stajich J.E."/>
            <person name="Spatafora J.W."/>
            <person name="Visel A."/>
            <person name="Grigoriev I.V."/>
        </authorList>
    </citation>
    <scope>NUCLEOTIDE SEQUENCE [LARGE SCALE GENOMIC DNA]</scope>
    <source>
        <strain evidence="10 11">PL171</strain>
    </source>
</reference>
<protein>
    <submittedName>
        <fullName evidence="10">t-SNARE</fullName>
    </submittedName>
</protein>
<dbReference type="PANTHER" id="PTHR19957:SF307">
    <property type="entry name" value="PROTEIN SSO1-RELATED"/>
    <property type="match status" value="1"/>
</dbReference>
<dbReference type="GO" id="GO:0006886">
    <property type="term" value="P:intracellular protein transport"/>
    <property type="evidence" value="ECO:0007669"/>
    <property type="project" value="InterPro"/>
</dbReference>
<evidence type="ECO:0000256" key="6">
    <source>
        <dbReference type="SAM" id="Coils"/>
    </source>
</evidence>
<dbReference type="GO" id="GO:0006887">
    <property type="term" value="P:exocytosis"/>
    <property type="evidence" value="ECO:0007669"/>
    <property type="project" value="TreeGrafter"/>
</dbReference>
<dbReference type="EMBL" id="MCFL01000015">
    <property type="protein sequence ID" value="ORZ36719.1"/>
    <property type="molecule type" value="Genomic_DNA"/>
</dbReference>
<dbReference type="OrthoDB" id="10255013at2759"/>
<dbReference type="GO" id="GO:0005886">
    <property type="term" value="C:plasma membrane"/>
    <property type="evidence" value="ECO:0007669"/>
    <property type="project" value="TreeGrafter"/>
</dbReference>
<evidence type="ECO:0000313" key="10">
    <source>
        <dbReference type="EMBL" id="ORZ36719.1"/>
    </source>
</evidence>
<dbReference type="InterPro" id="IPR000727">
    <property type="entry name" value="T_SNARE_dom"/>
</dbReference>
<dbReference type="Proteomes" id="UP000193411">
    <property type="component" value="Unassembled WGS sequence"/>
</dbReference>
<dbReference type="GO" id="GO:0005484">
    <property type="term" value="F:SNAP receptor activity"/>
    <property type="evidence" value="ECO:0007669"/>
    <property type="project" value="InterPro"/>
</dbReference>
<evidence type="ECO:0000256" key="2">
    <source>
        <dbReference type="ARBA" id="ARBA00009063"/>
    </source>
</evidence>
<dbReference type="GO" id="GO:0006906">
    <property type="term" value="P:vesicle fusion"/>
    <property type="evidence" value="ECO:0007669"/>
    <property type="project" value="TreeGrafter"/>
</dbReference>
<evidence type="ECO:0000256" key="8">
    <source>
        <dbReference type="SAM" id="Phobius"/>
    </source>
</evidence>
<sequence>MDAIPLAVTNAAELPSPPPAADRGGVPPTYYADDFVILDVGSLDAWLRDVSRLQTQIRSVNRDLDQLERLQVSCMDAPGPGNSPWNRAETMAADVQARLGVIRSKVRNLSTLRSNSLSASDQRLANVHEQMLLHHLMDVTKRFMDMQHVHAQRTREVFQRQLKIAKPDITTSELDWVISSTAAPQVFADSLLIEQERRRQVQSRHHDLVKLEASIAELQQMFSDLALLLEQQEAQVDSVAQFVESGVNVLEAGGGQVNEAARIARSTRRKKWWLLLFTLLLGGAIAAVVLGITLPTPKRVGRPPPVDAQPMRA</sequence>
<dbReference type="GO" id="GO:0048278">
    <property type="term" value="P:vesicle docking"/>
    <property type="evidence" value="ECO:0007669"/>
    <property type="project" value="TreeGrafter"/>
</dbReference>
<keyword evidence="11" id="KW-1185">Reference proteome</keyword>
<dbReference type="PANTHER" id="PTHR19957">
    <property type="entry name" value="SYNTAXIN"/>
    <property type="match status" value="1"/>
</dbReference>
<comment type="similarity">
    <text evidence="2">Belongs to the syntaxin family.</text>
</comment>
<feature type="region of interest" description="Disordered" evidence="7">
    <location>
        <begin position="1"/>
        <end position="26"/>
    </location>
</feature>
<dbReference type="InterPro" id="IPR045242">
    <property type="entry name" value="Syntaxin"/>
</dbReference>
<accession>A0A1Y2HQ97</accession>
<gene>
    <name evidence="10" type="ORF">BCR44DRAFT_411229</name>
</gene>
<dbReference type="SUPFAM" id="SSF47661">
    <property type="entry name" value="t-snare proteins"/>
    <property type="match status" value="1"/>
</dbReference>
<feature type="coiled-coil region" evidence="6">
    <location>
        <begin position="43"/>
        <end position="70"/>
    </location>
</feature>
<evidence type="ECO:0000256" key="4">
    <source>
        <dbReference type="ARBA" id="ARBA00022989"/>
    </source>
</evidence>
<dbReference type="GO" id="GO:0012505">
    <property type="term" value="C:endomembrane system"/>
    <property type="evidence" value="ECO:0007669"/>
    <property type="project" value="TreeGrafter"/>
</dbReference>
<comment type="subcellular location">
    <subcellularLocation>
        <location evidence="1">Membrane</location>
        <topology evidence="1">Single-pass type IV membrane protein</topology>
    </subcellularLocation>
</comment>
<dbReference type="InterPro" id="IPR006012">
    <property type="entry name" value="Syntaxin/epimorphin_CS"/>
</dbReference>
<evidence type="ECO:0000256" key="1">
    <source>
        <dbReference type="ARBA" id="ARBA00004211"/>
    </source>
</evidence>
<dbReference type="InterPro" id="IPR010989">
    <property type="entry name" value="SNARE"/>
</dbReference>
<dbReference type="GO" id="GO:0000149">
    <property type="term" value="F:SNARE binding"/>
    <property type="evidence" value="ECO:0007669"/>
    <property type="project" value="TreeGrafter"/>
</dbReference>
<evidence type="ECO:0000256" key="3">
    <source>
        <dbReference type="ARBA" id="ARBA00022692"/>
    </source>
</evidence>
<dbReference type="SMART" id="SM00397">
    <property type="entry name" value="t_SNARE"/>
    <property type="match status" value="1"/>
</dbReference>
<evidence type="ECO:0000256" key="7">
    <source>
        <dbReference type="SAM" id="MobiDB-lite"/>
    </source>
</evidence>
<keyword evidence="6" id="KW-0175">Coiled coil</keyword>
<proteinExistence type="inferred from homology"/>
<evidence type="ECO:0000259" key="9">
    <source>
        <dbReference type="PROSITE" id="PS50192"/>
    </source>
</evidence>
<dbReference type="PROSITE" id="PS00914">
    <property type="entry name" value="SYNTAXIN"/>
    <property type="match status" value="1"/>
</dbReference>
<keyword evidence="3 8" id="KW-0812">Transmembrane</keyword>
<dbReference type="Pfam" id="PF00804">
    <property type="entry name" value="Syntaxin"/>
    <property type="match status" value="1"/>
</dbReference>
<keyword evidence="4 8" id="KW-1133">Transmembrane helix</keyword>
<dbReference type="STRING" id="765915.A0A1Y2HQ97"/>
<dbReference type="PROSITE" id="PS50192">
    <property type="entry name" value="T_SNARE"/>
    <property type="match status" value="1"/>
</dbReference>
<comment type="caution">
    <text evidence="10">The sequence shown here is derived from an EMBL/GenBank/DDBJ whole genome shotgun (WGS) entry which is preliminary data.</text>
</comment>
<feature type="transmembrane region" description="Helical" evidence="8">
    <location>
        <begin position="272"/>
        <end position="294"/>
    </location>
</feature>
<dbReference type="InterPro" id="IPR006011">
    <property type="entry name" value="Syntaxin_N"/>
</dbReference>
<organism evidence="10 11">
    <name type="scientific">Catenaria anguillulae PL171</name>
    <dbReference type="NCBI Taxonomy" id="765915"/>
    <lineage>
        <taxon>Eukaryota</taxon>
        <taxon>Fungi</taxon>
        <taxon>Fungi incertae sedis</taxon>
        <taxon>Blastocladiomycota</taxon>
        <taxon>Blastocladiomycetes</taxon>
        <taxon>Blastocladiales</taxon>
        <taxon>Catenariaceae</taxon>
        <taxon>Catenaria</taxon>
    </lineage>
</organism>
<dbReference type="Gene3D" id="1.20.58.70">
    <property type="match status" value="1"/>
</dbReference>
<evidence type="ECO:0000313" key="11">
    <source>
        <dbReference type="Proteomes" id="UP000193411"/>
    </source>
</evidence>
<name>A0A1Y2HQ97_9FUNG</name>
<keyword evidence="5 8" id="KW-0472">Membrane</keyword>
<dbReference type="GO" id="GO:0031201">
    <property type="term" value="C:SNARE complex"/>
    <property type="evidence" value="ECO:0007669"/>
    <property type="project" value="TreeGrafter"/>
</dbReference>
<dbReference type="AlphaFoldDB" id="A0A1Y2HQ97"/>
<feature type="domain" description="T-SNARE coiled-coil homology" evidence="9">
    <location>
        <begin position="198"/>
        <end position="260"/>
    </location>
</feature>
<evidence type="ECO:0000256" key="5">
    <source>
        <dbReference type="ARBA" id="ARBA00023136"/>
    </source>
</evidence>